<keyword evidence="3" id="KW-1185">Reference proteome</keyword>
<dbReference type="InterPro" id="IPR009014">
    <property type="entry name" value="Transketo_C/PFOR_II"/>
</dbReference>
<evidence type="ECO:0000313" key="3">
    <source>
        <dbReference type="Proteomes" id="UP001439008"/>
    </source>
</evidence>
<accession>A0ABV2AU84</accession>
<evidence type="ECO:0000259" key="1">
    <source>
        <dbReference type="Pfam" id="PF22613"/>
    </source>
</evidence>
<protein>
    <recommendedName>
        <fullName evidence="1">Transketolase-like C-terminal domain-containing protein</fullName>
    </recommendedName>
</protein>
<proteinExistence type="predicted"/>
<sequence>MMEVWYGLEVRVVSMPSQKLFMKRTVHQRRRLLPLGQLIVSLEAAAGWGWAALAHFSVSVDDFGVSGSGKVF</sequence>
<reference evidence="2 3" key="1">
    <citation type="journal article" date="2024" name="BMC Biol.">
        <title>Comparative genomics of Ascetosporea gives new insight into the evolutionary basis for animal parasitism in Rhizaria.</title>
        <authorList>
            <person name="Hiltunen Thoren M."/>
            <person name="Onut-Brannstrom I."/>
            <person name="Alfjorden A."/>
            <person name="Peckova H."/>
            <person name="Swords F."/>
            <person name="Hooper C."/>
            <person name="Holzer A.S."/>
            <person name="Bass D."/>
            <person name="Burki F."/>
        </authorList>
    </citation>
    <scope>NUCLEOTIDE SEQUENCE [LARGE SCALE GENOMIC DNA]</scope>
    <source>
        <strain evidence="2">20-A016</strain>
    </source>
</reference>
<gene>
    <name evidence="2" type="ORF">MHBO_004489</name>
</gene>
<dbReference type="Pfam" id="PF22613">
    <property type="entry name" value="Transketolase_C_1"/>
    <property type="match status" value="1"/>
</dbReference>
<dbReference type="Proteomes" id="UP001439008">
    <property type="component" value="Unassembled WGS sequence"/>
</dbReference>
<evidence type="ECO:0000313" key="2">
    <source>
        <dbReference type="EMBL" id="MES1922958.1"/>
    </source>
</evidence>
<dbReference type="Gene3D" id="3.40.50.920">
    <property type="match status" value="1"/>
</dbReference>
<comment type="caution">
    <text evidence="2">The sequence shown here is derived from an EMBL/GenBank/DDBJ whole genome shotgun (WGS) entry which is preliminary data.</text>
</comment>
<name>A0ABV2AU84_9EUKA</name>
<dbReference type="InterPro" id="IPR055152">
    <property type="entry name" value="Transketolase-like_C_2"/>
</dbReference>
<organism evidence="2 3">
    <name type="scientific">Bonamia ostreae</name>
    <dbReference type="NCBI Taxonomy" id="126728"/>
    <lineage>
        <taxon>Eukaryota</taxon>
        <taxon>Sar</taxon>
        <taxon>Rhizaria</taxon>
        <taxon>Endomyxa</taxon>
        <taxon>Ascetosporea</taxon>
        <taxon>Haplosporida</taxon>
        <taxon>Bonamia</taxon>
    </lineage>
</organism>
<dbReference type="EMBL" id="JBDODL010004154">
    <property type="protein sequence ID" value="MES1922958.1"/>
    <property type="molecule type" value="Genomic_DNA"/>
</dbReference>
<dbReference type="SUPFAM" id="SSF52922">
    <property type="entry name" value="TK C-terminal domain-like"/>
    <property type="match status" value="1"/>
</dbReference>
<feature type="domain" description="Transketolase-like C-terminal" evidence="1">
    <location>
        <begin position="6"/>
        <end position="70"/>
    </location>
</feature>